<proteinExistence type="predicted"/>
<name>A0ABM1E1V7_PRICU</name>
<feature type="compositionally biased region" description="Low complexity" evidence="3">
    <location>
        <begin position="30"/>
        <end position="48"/>
    </location>
</feature>
<keyword evidence="1 2" id="KW-0175">Coiled coil</keyword>
<feature type="region of interest" description="Disordered" evidence="3">
    <location>
        <begin position="647"/>
        <end position="680"/>
    </location>
</feature>
<protein>
    <submittedName>
        <fullName evidence="6">Trichohyalin-like</fullName>
    </submittedName>
</protein>
<dbReference type="PANTHER" id="PTHR45721:SF12">
    <property type="entry name" value="INTERMEDIATE FILAMENT PROTEIN IFA-1"/>
    <property type="match status" value="1"/>
</dbReference>
<dbReference type="PANTHER" id="PTHR45721">
    <property type="entry name" value="LAMIN DM0-RELATED"/>
    <property type="match status" value="1"/>
</dbReference>
<dbReference type="GeneID" id="106808118"/>
<dbReference type="Proteomes" id="UP000695022">
    <property type="component" value="Unplaced"/>
</dbReference>
<feature type="coiled-coil region" evidence="2">
    <location>
        <begin position="431"/>
        <end position="458"/>
    </location>
</feature>
<evidence type="ECO:0000256" key="2">
    <source>
        <dbReference type="SAM" id="Coils"/>
    </source>
</evidence>
<accession>A0ABM1E1V7</accession>
<dbReference type="Gene3D" id="2.60.40.1260">
    <property type="entry name" value="Lamin Tail domain"/>
    <property type="match status" value="1"/>
</dbReference>
<feature type="coiled-coil region" evidence="2">
    <location>
        <begin position="238"/>
        <end position="293"/>
    </location>
</feature>
<organism evidence="5 6">
    <name type="scientific">Priapulus caudatus</name>
    <name type="common">Priapulid worm</name>
    <dbReference type="NCBI Taxonomy" id="37621"/>
    <lineage>
        <taxon>Eukaryota</taxon>
        <taxon>Metazoa</taxon>
        <taxon>Ecdysozoa</taxon>
        <taxon>Scalidophora</taxon>
        <taxon>Priapulida</taxon>
        <taxon>Priapulimorpha</taxon>
        <taxon>Priapulimorphida</taxon>
        <taxon>Priapulidae</taxon>
        <taxon>Priapulus</taxon>
    </lineage>
</organism>
<gene>
    <name evidence="6" type="primary">LOC106808118</name>
</gene>
<keyword evidence="5" id="KW-1185">Reference proteome</keyword>
<dbReference type="SUPFAM" id="SSF64593">
    <property type="entry name" value="Intermediate filament protein, coiled coil region"/>
    <property type="match status" value="1"/>
</dbReference>
<dbReference type="PROSITE" id="PS51841">
    <property type="entry name" value="LTD"/>
    <property type="match status" value="1"/>
</dbReference>
<dbReference type="SUPFAM" id="SSF74853">
    <property type="entry name" value="Lamin A/C globular tail domain"/>
    <property type="match status" value="1"/>
</dbReference>
<evidence type="ECO:0000313" key="6">
    <source>
        <dbReference type="RefSeq" id="XP_014666178.1"/>
    </source>
</evidence>
<dbReference type="InterPro" id="IPR001322">
    <property type="entry name" value="Lamin_tail_dom"/>
</dbReference>
<feature type="compositionally biased region" description="Basic and acidic residues" evidence="3">
    <location>
        <begin position="84"/>
        <end position="114"/>
    </location>
</feature>
<feature type="domain" description="LTD" evidence="4">
    <location>
        <begin position="782"/>
        <end position="911"/>
    </location>
</feature>
<reference evidence="6" key="1">
    <citation type="submission" date="2025-08" db="UniProtKB">
        <authorList>
            <consortium name="RefSeq"/>
        </authorList>
    </citation>
    <scope>IDENTIFICATION</scope>
</reference>
<feature type="coiled-coil region" evidence="2">
    <location>
        <begin position="323"/>
        <end position="399"/>
    </location>
</feature>
<evidence type="ECO:0000313" key="5">
    <source>
        <dbReference type="Proteomes" id="UP000695022"/>
    </source>
</evidence>
<feature type="region of interest" description="Disordered" evidence="3">
    <location>
        <begin position="1"/>
        <end position="166"/>
    </location>
</feature>
<feature type="compositionally biased region" description="Polar residues" evidence="3">
    <location>
        <begin position="117"/>
        <end position="129"/>
    </location>
</feature>
<feature type="compositionally biased region" description="Basic and acidic residues" evidence="3">
    <location>
        <begin position="20"/>
        <end position="29"/>
    </location>
</feature>
<evidence type="ECO:0000256" key="1">
    <source>
        <dbReference type="ARBA" id="ARBA00023054"/>
    </source>
</evidence>
<feature type="compositionally biased region" description="Polar residues" evidence="3">
    <location>
        <begin position="65"/>
        <end position="83"/>
    </location>
</feature>
<evidence type="ECO:0000259" key="4">
    <source>
        <dbReference type="PROSITE" id="PS51841"/>
    </source>
</evidence>
<dbReference type="InterPro" id="IPR036415">
    <property type="entry name" value="Lamin_tail_dom_sf"/>
</dbReference>
<sequence>MSSTVRTRLLKWGNAPSPDKSTDGKDAGVKTESTTRITKSSTSSSAAAKMDDLQGSSAGGDRNRSSGLQWSSKSLQSNGTARSNGEEDRAKMWSRSSRSDHQHGGGDSHADRGKMTGSRQTTIENTRSYESGRDADGLTSTPVRPGRASKQAGSFTTTRTAEEDRRFINGKDMTEESADSGVGWESPVHATDDRTDEWVKGTHTTVPMDASIRRLITNYSNRSHMYPSPGSSMLPTTMQQAELEAQEYLQDRKVEKKQLGHLNNRFESYIEHVKNLESENISLLAELRTYQEKYTSMSLHLKMKYETEINECRQLGSNRQDEINAMTARQKELLAQLEEWRKNYNDMLSESKDYSKEIRMLELQIKEKEGQITALEAMIRSLQRDCQELVEMLDKLTREKRQLEGPNDDRARTWDIKEKIKIIQQRKADKERQHSEEIEKLKLRLKEKQERMRTNMSREDYLTILHTINRENPGLIPYHGSALNTIITEVVETHTTDYTQLKHEADLRSRELEELKRKNDWLRKRIAELEAMLRGHREKLRAQIDERSLLVREQTHNYTTSTIEYQELQDHNRQAEIELARLRRLKEQIEEEERRLKLQREEEERRMREAEQEWRRREQIEIEERRRIEIERTETIERRNRQLELDEQQRRQRELEEQRHRQREMEERERRIREQREQEERRRVEMEEHRRVEIEERRRKEIEQRQMRVRMEERRVTEQTTENVNIVRQTQSHAVRRTAPTLSSVQQHQQVLITTETLHAPPPKPTPRRPKRKESALTVSWDEIKPTSTSKTEVFRTNQGPVSIPEVEAHGHFVLLENASFKLKKDVFVGRWTVERWITPSRKLLFTFPDNFTLKHEKECKIWARGAPGAIHSPPSNIIWQDVTSWGVGINIPTRLLDDKGEEKATHMERRK</sequence>
<dbReference type="RefSeq" id="XP_014666178.1">
    <property type="nucleotide sequence ID" value="XM_014810692.1"/>
</dbReference>
<evidence type="ECO:0000256" key="3">
    <source>
        <dbReference type="SAM" id="MobiDB-lite"/>
    </source>
</evidence>